<evidence type="ECO:0000313" key="2">
    <source>
        <dbReference type="EMBL" id="CAG8410336.1"/>
    </source>
</evidence>
<dbReference type="AlphaFoldDB" id="A0A9W4JN54"/>
<organism evidence="2 3">
    <name type="scientific">Penicillium salamii</name>
    <dbReference type="NCBI Taxonomy" id="1612424"/>
    <lineage>
        <taxon>Eukaryota</taxon>
        <taxon>Fungi</taxon>
        <taxon>Dikarya</taxon>
        <taxon>Ascomycota</taxon>
        <taxon>Pezizomycotina</taxon>
        <taxon>Eurotiomycetes</taxon>
        <taxon>Eurotiomycetidae</taxon>
        <taxon>Eurotiales</taxon>
        <taxon>Aspergillaceae</taxon>
        <taxon>Penicillium</taxon>
    </lineage>
</organism>
<dbReference type="OrthoDB" id="5857104at2759"/>
<sequence length="172" mass="19137">MDATADMSWDLSAGRIPGPLQRKLVDRCLLEFLDDGNGINEPVLRLMFKTPTWQASPRAPANTRGLKLRLEVQGALLPGATGYIGALVVKTFTYAGSHRRALESHDLPVNERQVVSDFLRVAYDNHLNACDFPDIDGSPYGARDFIWFIVSILTVFSNFQLITPLLCILFSI</sequence>
<evidence type="ECO:0000313" key="3">
    <source>
        <dbReference type="Proteomes" id="UP001152592"/>
    </source>
</evidence>
<accession>A0A9W4JN54</accession>
<evidence type="ECO:0000256" key="1">
    <source>
        <dbReference type="SAM" id="Phobius"/>
    </source>
</evidence>
<feature type="transmembrane region" description="Helical" evidence="1">
    <location>
        <begin position="145"/>
        <end position="170"/>
    </location>
</feature>
<dbReference type="EMBL" id="CAJVPD010000265">
    <property type="protein sequence ID" value="CAG8410336.1"/>
    <property type="molecule type" value="Genomic_DNA"/>
</dbReference>
<protein>
    <submittedName>
        <fullName evidence="2">Uncharacterized protein</fullName>
    </submittedName>
</protein>
<keyword evidence="1" id="KW-0812">Transmembrane</keyword>
<comment type="caution">
    <text evidence="2">The sequence shown here is derived from an EMBL/GenBank/DDBJ whole genome shotgun (WGS) entry which is preliminary data.</text>
</comment>
<keyword evidence="1" id="KW-1133">Transmembrane helix</keyword>
<proteinExistence type="predicted"/>
<gene>
    <name evidence="2" type="ORF">PSALAMII_LOCUS8627</name>
</gene>
<keyword evidence="1" id="KW-0472">Membrane</keyword>
<reference evidence="2" key="1">
    <citation type="submission" date="2021-07" db="EMBL/GenBank/DDBJ databases">
        <authorList>
            <person name="Branca A.L. A."/>
        </authorList>
    </citation>
    <scope>NUCLEOTIDE SEQUENCE</scope>
</reference>
<name>A0A9W4JN54_9EURO</name>
<dbReference type="Proteomes" id="UP001152592">
    <property type="component" value="Unassembled WGS sequence"/>
</dbReference>